<dbReference type="Gene3D" id="3.30.70.860">
    <property type="match status" value="1"/>
</dbReference>
<accession>A0A2W4R5C6</accession>
<reference evidence="4 5" key="1">
    <citation type="journal article" date="2018" name="Aquat. Microb. Ecol.">
        <title>Gammaproteobacterial methanotrophs dominate.</title>
        <authorList>
            <person name="Rissanen A.J."/>
            <person name="Saarenheimo J."/>
            <person name="Tiirola M."/>
            <person name="Peura S."/>
            <person name="Aalto S.L."/>
            <person name="Karvinen A."/>
            <person name="Nykanen H."/>
        </authorList>
    </citation>
    <scope>NUCLEOTIDE SEQUENCE [LARGE SCALE GENOMIC DNA]</scope>
    <source>
        <strain evidence="4">AMbin10</strain>
    </source>
</reference>
<protein>
    <recommendedName>
        <fullName evidence="3">Nucleotide-binding protein DM484_12500</fullName>
    </recommendedName>
</protein>
<gene>
    <name evidence="4" type="ORF">DM484_12500</name>
</gene>
<dbReference type="PANTHER" id="PTHR30476">
    <property type="entry name" value="UPF0234 PROTEIN YAJQ"/>
    <property type="match status" value="1"/>
</dbReference>
<evidence type="ECO:0000313" key="5">
    <source>
        <dbReference type="Proteomes" id="UP000249396"/>
    </source>
</evidence>
<dbReference type="NCBIfam" id="NF003819">
    <property type="entry name" value="PRK05412.1"/>
    <property type="match status" value="1"/>
</dbReference>
<dbReference type="InterPro" id="IPR036183">
    <property type="entry name" value="YajQ-like_sf"/>
</dbReference>
<dbReference type="SUPFAM" id="SSF89963">
    <property type="entry name" value="YajQ-like"/>
    <property type="match status" value="2"/>
</dbReference>
<dbReference type="AlphaFoldDB" id="A0A2W4R5C6"/>
<sequence>MPSFDIVSEVNLHEAANAVDQASREVNTRFDFKGSGAKYELTESVITLTAENDFQLQQMMDILHLKLAKRDVDIASLKADDPQISGRQAKQTVTLIQGIDTTLARKVVKLIKDNKMKVQAAINGDKIRVSGKKRDDLQECMSMLRTGEFEQPLQFNNFRD</sequence>
<evidence type="ECO:0000256" key="2">
    <source>
        <dbReference type="ARBA" id="ARBA00093450"/>
    </source>
</evidence>
<name>A0A2W4R5C6_9GAMM</name>
<dbReference type="PANTHER" id="PTHR30476:SF0">
    <property type="entry name" value="UPF0234 PROTEIN YAJQ"/>
    <property type="match status" value="1"/>
</dbReference>
<dbReference type="GO" id="GO:0005829">
    <property type="term" value="C:cytosol"/>
    <property type="evidence" value="ECO:0007669"/>
    <property type="project" value="TreeGrafter"/>
</dbReference>
<dbReference type="InterPro" id="IPR035570">
    <property type="entry name" value="UPF0234_N"/>
</dbReference>
<evidence type="ECO:0000256" key="3">
    <source>
        <dbReference type="HAMAP-Rule" id="MF_00632"/>
    </source>
</evidence>
<comment type="similarity">
    <text evidence="2 3">Belongs to the YajQ family.</text>
</comment>
<evidence type="ECO:0000256" key="1">
    <source>
        <dbReference type="ARBA" id="ARBA00022741"/>
    </source>
</evidence>
<dbReference type="Pfam" id="PF04461">
    <property type="entry name" value="YajQ"/>
    <property type="match status" value="1"/>
</dbReference>
<proteinExistence type="inferred from homology"/>
<keyword evidence="1 3" id="KW-0547">Nucleotide-binding</keyword>
<dbReference type="InterPro" id="IPR007551">
    <property type="entry name" value="YajQ/Smlt4090-like"/>
</dbReference>
<dbReference type="GO" id="GO:0000166">
    <property type="term" value="F:nucleotide binding"/>
    <property type="evidence" value="ECO:0007669"/>
    <property type="project" value="UniProtKB-UniRule"/>
</dbReference>
<dbReference type="HAMAP" id="MF_00632">
    <property type="entry name" value="UPF0234"/>
    <property type="match status" value="1"/>
</dbReference>
<dbReference type="Gene3D" id="3.30.70.990">
    <property type="entry name" value="YajQ-like, domain 2"/>
    <property type="match status" value="1"/>
</dbReference>
<organism evidence="4 5">
    <name type="scientific">Candidatus Methylumidiphilus alinenensis</name>
    <dbReference type="NCBI Taxonomy" id="2202197"/>
    <lineage>
        <taxon>Bacteria</taxon>
        <taxon>Pseudomonadati</taxon>
        <taxon>Pseudomonadota</taxon>
        <taxon>Gammaproteobacteria</taxon>
        <taxon>Methylococcales</taxon>
        <taxon>Candidatus Methylumidiphilus</taxon>
    </lineage>
</organism>
<evidence type="ECO:0000313" key="4">
    <source>
        <dbReference type="EMBL" id="PZN78693.1"/>
    </source>
</evidence>
<dbReference type="Proteomes" id="UP000249396">
    <property type="component" value="Unassembled WGS sequence"/>
</dbReference>
<dbReference type="CDD" id="cd11740">
    <property type="entry name" value="YajQ_like"/>
    <property type="match status" value="1"/>
</dbReference>
<comment type="function">
    <text evidence="3">Nucleotide-binding protein.</text>
</comment>
<dbReference type="InterPro" id="IPR035571">
    <property type="entry name" value="UPF0234-like_C"/>
</dbReference>
<comment type="caution">
    <text evidence="4">The sequence shown here is derived from an EMBL/GenBank/DDBJ whole genome shotgun (WGS) entry which is preliminary data.</text>
</comment>
<dbReference type="EMBL" id="QJPH01000314">
    <property type="protein sequence ID" value="PZN78693.1"/>
    <property type="molecule type" value="Genomic_DNA"/>
</dbReference>